<protein>
    <submittedName>
        <fullName evidence="2">Uncharacterized protein</fullName>
    </submittedName>
</protein>
<gene>
    <name evidence="2" type="ORF">UMC4404_31891</name>
</gene>
<dbReference type="Proteomes" id="UP000049685">
    <property type="component" value="Unassembled WGS sequence"/>
</dbReference>
<feature type="transmembrane region" description="Helical" evidence="1">
    <location>
        <begin position="102"/>
        <end position="123"/>
    </location>
</feature>
<dbReference type="RefSeq" id="WP_057556993.1">
    <property type="nucleotide sequence ID" value="NZ_CDNY01000001.1"/>
</dbReference>
<feature type="transmembrane region" description="Helical" evidence="1">
    <location>
        <begin position="222"/>
        <end position="246"/>
    </location>
</feature>
<accession>A0A9P1L102</accession>
<keyword evidence="1" id="KW-1133">Transmembrane helix</keyword>
<name>A0A9P1L102_PARSO</name>
<feature type="transmembrane region" description="Helical" evidence="1">
    <location>
        <begin position="160"/>
        <end position="181"/>
    </location>
</feature>
<keyword evidence="1" id="KW-0812">Transmembrane</keyword>
<reference evidence="3" key="1">
    <citation type="submission" date="2015-01" db="EMBL/GenBank/DDBJ databases">
        <authorList>
            <person name="Aslett A.Martin."/>
            <person name="De Silva Nishadi"/>
        </authorList>
    </citation>
    <scope>NUCLEOTIDE SEQUENCE [LARGE SCALE GENOMIC DNA]</scope>
    <source>
        <strain evidence="3">UMC4404</strain>
    </source>
</reference>
<evidence type="ECO:0000256" key="1">
    <source>
        <dbReference type="SAM" id="Phobius"/>
    </source>
</evidence>
<feature type="transmembrane region" description="Helical" evidence="1">
    <location>
        <begin position="12"/>
        <end position="33"/>
    </location>
</feature>
<dbReference type="EMBL" id="CDNY01000001">
    <property type="protein sequence ID" value="CEN31357.1"/>
    <property type="molecule type" value="Genomic_DNA"/>
</dbReference>
<keyword evidence="1" id="KW-0472">Membrane</keyword>
<proteinExistence type="predicted"/>
<feature type="transmembrane region" description="Helical" evidence="1">
    <location>
        <begin position="188"/>
        <end position="210"/>
    </location>
</feature>
<organism evidence="2 3">
    <name type="scientific">Paraclostridium sordellii</name>
    <name type="common">Clostridium sordellii</name>
    <dbReference type="NCBI Taxonomy" id="1505"/>
    <lineage>
        <taxon>Bacteria</taxon>
        <taxon>Bacillati</taxon>
        <taxon>Bacillota</taxon>
        <taxon>Clostridia</taxon>
        <taxon>Peptostreptococcales</taxon>
        <taxon>Peptostreptococcaceae</taxon>
        <taxon>Paraclostridium</taxon>
    </lineage>
</organism>
<feature type="transmembrane region" description="Helical" evidence="1">
    <location>
        <begin position="61"/>
        <end position="81"/>
    </location>
</feature>
<dbReference type="AlphaFoldDB" id="A0A9P1L102"/>
<comment type="caution">
    <text evidence="2">The sequence shown here is derived from an EMBL/GenBank/DDBJ whole genome shotgun (WGS) entry which is preliminary data.</text>
</comment>
<sequence>MTMFNFKNINKKIIFLIPIMVILYFFCMENSYLMMERYSFFNRISMYDMYTIIMNDPVIELIINLPFLLILLISISGNEDYCLRTRFKSRKKFGIYKIKEILFINIVLGIIFVISMYCFGYVVTNNSHFNWFDLNSPISILFNNSKRLIHNFFITNISTFFINLIIFFTRNMTISILVLILSKFMNKLYSFILVIVPFLISAYMNGSLIHCYMLDINNINNILLLIIKLFFILLLLLHLIYIFLYLEERIM</sequence>
<evidence type="ECO:0000313" key="3">
    <source>
        <dbReference type="Proteomes" id="UP000049685"/>
    </source>
</evidence>
<evidence type="ECO:0000313" key="2">
    <source>
        <dbReference type="EMBL" id="CEN31357.1"/>
    </source>
</evidence>